<evidence type="ECO:0000313" key="2">
    <source>
        <dbReference type="EMBL" id="BCS19280.1"/>
    </source>
</evidence>
<reference evidence="2" key="1">
    <citation type="submission" date="2021-01" db="EMBL/GenBank/DDBJ databases">
        <authorList>
            <consortium name="Aspergillus puulaauensis MK2 genome sequencing consortium"/>
            <person name="Kazuki M."/>
            <person name="Futagami T."/>
        </authorList>
    </citation>
    <scope>NUCLEOTIDE SEQUENCE</scope>
    <source>
        <strain evidence="2">MK2</strain>
    </source>
</reference>
<dbReference type="OrthoDB" id="202825at2759"/>
<organism evidence="2 3">
    <name type="scientific">Aspergillus puulaauensis</name>
    <dbReference type="NCBI Taxonomy" id="1220207"/>
    <lineage>
        <taxon>Eukaryota</taxon>
        <taxon>Fungi</taxon>
        <taxon>Dikarya</taxon>
        <taxon>Ascomycota</taxon>
        <taxon>Pezizomycotina</taxon>
        <taxon>Eurotiomycetes</taxon>
        <taxon>Eurotiomycetidae</taxon>
        <taxon>Eurotiales</taxon>
        <taxon>Aspergillaceae</taxon>
        <taxon>Aspergillus</taxon>
    </lineage>
</organism>
<gene>
    <name evidence="2" type="ORF">APUU_12108S</name>
</gene>
<dbReference type="Proteomes" id="UP000654913">
    <property type="component" value="Chromosome 1"/>
</dbReference>
<proteinExistence type="predicted"/>
<dbReference type="RefSeq" id="XP_041551474.1">
    <property type="nucleotide sequence ID" value="XM_041698273.1"/>
</dbReference>
<evidence type="ECO:0000313" key="3">
    <source>
        <dbReference type="Proteomes" id="UP000654913"/>
    </source>
</evidence>
<protein>
    <submittedName>
        <fullName evidence="2">Uncharacterized protein</fullName>
    </submittedName>
</protein>
<dbReference type="AlphaFoldDB" id="A0A7R7XDF4"/>
<accession>A0A7R7XDF4</accession>
<name>A0A7R7XDF4_9EURO</name>
<dbReference type="KEGG" id="apuu:APUU_12108S"/>
<reference evidence="2" key="2">
    <citation type="submission" date="2021-02" db="EMBL/GenBank/DDBJ databases">
        <title>Aspergillus puulaauensis MK2 genome sequence.</title>
        <authorList>
            <person name="Futagami T."/>
            <person name="Mori K."/>
            <person name="Kadooka C."/>
            <person name="Tanaka T."/>
        </authorList>
    </citation>
    <scope>NUCLEOTIDE SEQUENCE</scope>
    <source>
        <strain evidence="2">MK2</strain>
    </source>
</reference>
<feature type="region of interest" description="Disordered" evidence="1">
    <location>
        <begin position="113"/>
        <end position="151"/>
    </location>
</feature>
<dbReference type="EMBL" id="AP024443">
    <property type="protein sequence ID" value="BCS19280.1"/>
    <property type="molecule type" value="Genomic_DNA"/>
</dbReference>
<evidence type="ECO:0000256" key="1">
    <source>
        <dbReference type="SAM" id="MobiDB-lite"/>
    </source>
</evidence>
<keyword evidence="3" id="KW-1185">Reference proteome</keyword>
<dbReference type="GeneID" id="64969285"/>
<sequence>MECVSSPSSAQIALALAIVKLKPVGIDIKGATSCLRILWQGLQLISSSEYILQRRKSIKSSKTAEIFHSPEKFFDSVSFWRQAYERSEAEQSKLLDRIFELEERNEALAAKLHPREETTAKSAVKLPLKRKDTNNQSTEKQTKKQRHPMKGSLAAEVEISHDGLTTRLDDSEPTSPFVRQFYLLQKALQKCNTASIVRAAVSLCRTCEDELASVVPQENPTDRFKSRDLAQSQLSQFFLSLRVIESAITLLLLALVKLPNTGDSGQEEALLIYHVVCLYEAAINTLKRYCKAIPTPAATARTEYPIQTRAKTSNRTKVSAADDGAIKLTSLLGRMIISLDLTCPRHQRLLEGFLYVLLSRAGKVLCVFVFQDLELQPDLRADLHKLPLPAGLIDAELDGKSLGGTETEARYLIWLLQRTLAAVDTLPSLLNSASPENPSGQVQSSITARLQNTLFQAVFGEGLGFEQSLNRPSPPENFDIERFLAKSQITDSPTPEWYIQQVWELLGCDDILLKNNFL</sequence>